<keyword evidence="1" id="KW-0732">Signal</keyword>
<dbReference type="OrthoDB" id="1478116at2"/>
<dbReference type="Proteomes" id="UP000050280">
    <property type="component" value="Unassembled WGS sequence"/>
</dbReference>
<proteinExistence type="predicted"/>
<sequence length="202" mass="22380">MKKVVCSSILLCWSVFSLVSAQKSDLEIAPGTSLDFDYAEYELYELQLKNKTGKEIEVKVEDKKTGEFKRGFGLGPTGKAVVMVERESKITLTNNSSKMGKLTVVVLNANAQWQDTSGMQMVDFTLMNTSAKPIPLIIPNVMNPNLSPFSNSGVELKMGQELLFRQGGKRYVLLTVDNTIKNGDKIDVAKLLKARKKELGLK</sequence>
<accession>A0A0P7ATW6</accession>
<reference evidence="2 3" key="1">
    <citation type="submission" date="2015-09" db="EMBL/GenBank/DDBJ databases">
        <title>Genome sequence of the marine flavobacterium Croceitalea dokdonensis DOKDO 023 that contains proton- and sodium-pumping rhodopsins.</title>
        <authorList>
            <person name="Kwon S.-K."/>
            <person name="Lee H.K."/>
            <person name="Kwak M.-J."/>
            <person name="Kim J.F."/>
        </authorList>
    </citation>
    <scope>NUCLEOTIDE SEQUENCE [LARGE SCALE GENOMIC DNA]</scope>
    <source>
        <strain evidence="2 3">DOKDO 023</strain>
    </source>
</reference>
<evidence type="ECO:0000313" key="2">
    <source>
        <dbReference type="EMBL" id="KPM31898.1"/>
    </source>
</evidence>
<gene>
    <name evidence="2" type="ORF">I595_1546</name>
</gene>
<dbReference type="EMBL" id="LDJX01000003">
    <property type="protein sequence ID" value="KPM31898.1"/>
    <property type="molecule type" value="Genomic_DNA"/>
</dbReference>
<organism evidence="2 3">
    <name type="scientific">Croceitalea dokdonensis DOKDO 023</name>
    <dbReference type="NCBI Taxonomy" id="1300341"/>
    <lineage>
        <taxon>Bacteria</taxon>
        <taxon>Pseudomonadati</taxon>
        <taxon>Bacteroidota</taxon>
        <taxon>Flavobacteriia</taxon>
        <taxon>Flavobacteriales</taxon>
        <taxon>Flavobacteriaceae</taxon>
        <taxon>Croceitalea</taxon>
    </lineage>
</organism>
<comment type="caution">
    <text evidence="2">The sequence shown here is derived from an EMBL/GenBank/DDBJ whole genome shotgun (WGS) entry which is preliminary data.</text>
</comment>
<name>A0A0P7ATW6_9FLAO</name>
<evidence type="ECO:0000313" key="3">
    <source>
        <dbReference type="Proteomes" id="UP000050280"/>
    </source>
</evidence>
<evidence type="ECO:0000256" key="1">
    <source>
        <dbReference type="SAM" id="SignalP"/>
    </source>
</evidence>
<dbReference type="AlphaFoldDB" id="A0A0P7ATW6"/>
<feature type="signal peptide" evidence="1">
    <location>
        <begin position="1"/>
        <end position="21"/>
    </location>
</feature>
<keyword evidence="3" id="KW-1185">Reference proteome</keyword>
<protein>
    <submittedName>
        <fullName evidence="2">Uncharacterized protein</fullName>
    </submittedName>
</protein>
<feature type="chain" id="PRO_5006135050" evidence="1">
    <location>
        <begin position="22"/>
        <end position="202"/>
    </location>
</feature>
<dbReference type="RefSeq" id="WP_054558737.1">
    <property type="nucleotide sequence ID" value="NZ_LDJX01000003.1"/>
</dbReference>